<keyword evidence="6" id="KW-1185">Reference proteome</keyword>
<dbReference type="EMBL" id="JAPWDO010000007">
    <property type="protein sequence ID" value="KAJ5462196.1"/>
    <property type="molecule type" value="Genomic_DNA"/>
</dbReference>
<dbReference type="SUPFAM" id="SSF52768">
    <property type="entry name" value="Arginase/deacetylase"/>
    <property type="match status" value="1"/>
</dbReference>
<organism evidence="5 6">
    <name type="scientific">Penicillium desertorum</name>
    <dbReference type="NCBI Taxonomy" id="1303715"/>
    <lineage>
        <taxon>Eukaryota</taxon>
        <taxon>Fungi</taxon>
        <taxon>Dikarya</taxon>
        <taxon>Ascomycota</taxon>
        <taxon>Pezizomycotina</taxon>
        <taxon>Eurotiomycetes</taxon>
        <taxon>Eurotiomycetidae</taxon>
        <taxon>Eurotiales</taxon>
        <taxon>Aspergillaceae</taxon>
        <taxon>Penicillium</taxon>
    </lineage>
</organism>
<keyword evidence="3" id="KW-0464">Manganese</keyword>
<reference evidence="5" key="2">
    <citation type="journal article" date="2023" name="IMA Fungus">
        <title>Comparative genomic study of the Penicillium genus elucidates a diverse pangenome and 15 lateral gene transfer events.</title>
        <authorList>
            <person name="Petersen C."/>
            <person name="Sorensen T."/>
            <person name="Nielsen M.R."/>
            <person name="Sondergaard T.E."/>
            <person name="Sorensen J.L."/>
            <person name="Fitzpatrick D.A."/>
            <person name="Frisvad J.C."/>
            <person name="Nielsen K.L."/>
        </authorList>
    </citation>
    <scope>NUCLEOTIDE SEQUENCE</scope>
    <source>
        <strain evidence="5">IBT 17660</strain>
    </source>
</reference>
<name>A0A9W9WHI8_9EURO</name>
<dbReference type="InterPro" id="IPR006035">
    <property type="entry name" value="Ureohydrolase"/>
</dbReference>
<dbReference type="Gene3D" id="3.40.800.10">
    <property type="entry name" value="Ureohydrolase domain"/>
    <property type="match status" value="1"/>
</dbReference>
<dbReference type="OrthoDB" id="9992747at2759"/>
<dbReference type="Proteomes" id="UP001147760">
    <property type="component" value="Unassembled WGS sequence"/>
</dbReference>
<proteinExistence type="inferred from homology"/>
<reference evidence="5" key="1">
    <citation type="submission" date="2022-12" db="EMBL/GenBank/DDBJ databases">
        <authorList>
            <person name="Petersen C."/>
        </authorList>
    </citation>
    <scope>NUCLEOTIDE SEQUENCE</scope>
    <source>
        <strain evidence="5">IBT 17660</strain>
    </source>
</reference>
<dbReference type="InterPro" id="IPR023696">
    <property type="entry name" value="Ureohydrolase_dom_sf"/>
</dbReference>
<protein>
    <recommendedName>
        <fullName evidence="7">Arginase</fullName>
    </recommendedName>
</protein>
<evidence type="ECO:0000313" key="5">
    <source>
        <dbReference type="EMBL" id="KAJ5462196.1"/>
    </source>
</evidence>
<sequence length="321" mass="34255">MAASRSISITYVPADCGSIIPGKSKAPKAFQDVNIASKLRNAGVPSVSEHHPLDSPATYAATTFAPGSVRNEDLNVSVCESVRRTIAQNLNSFAKPPFQLIVGGECCMSPGILSAFWQHAISQTPPLQVGLIYIDADTDLASPTNPGSTGNLAGMNMTHLIRSPGALSSMAQFARPSGAPLCDPSNTVLFGINMSFSGNKQEHFTYLFDNNYKVVSSASVAHGPEQRAKEALQYLESRVDVIMVHLDVDAIDPLLFPLANLPNFTGVTFDQMMRVLKVFLASERVGGLTLAEVNPDHDPGLGMVERLTDKVVGMLAARGRG</sequence>
<evidence type="ECO:0000256" key="2">
    <source>
        <dbReference type="ARBA" id="ARBA00022801"/>
    </source>
</evidence>
<evidence type="ECO:0000256" key="1">
    <source>
        <dbReference type="ARBA" id="ARBA00022723"/>
    </source>
</evidence>
<dbReference type="Pfam" id="PF00491">
    <property type="entry name" value="Arginase"/>
    <property type="match status" value="1"/>
</dbReference>
<dbReference type="PANTHER" id="PTHR43782">
    <property type="entry name" value="ARGINASE"/>
    <property type="match status" value="1"/>
</dbReference>
<evidence type="ECO:0000313" key="6">
    <source>
        <dbReference type="Proteomes" id="UP001147760"/>
    </source>
</evidence>
<evidence type="ECO:0000256" key="3">
    <source>
        <dbReference type="ARBA" id="ARBA00023211"/>
    </source>
</evidence>
<dbReference type="GO" id="GO:0004053">
    <property type="term" value="F:arginase activity"/>
    <property type="evidence" value="ECO:0007669"/>
    <property type="project" value="TreeGrafter"/>
</dbReference>
<dbReference type="GO" id="GO:0005737">
    <property type="term" value="C:cytoplasm"/>
    <property type="evidence" value="ECO:0007669"/>
    <property type="project" value="TreeGrafter"/>
</dbReference>
<dbReference type="PROSITE" id="PS51409">
    <property type="entry name" value="ARGINASE_2"/>
    <property type="match status" value="1"/>
</dbReference>
<evidence type="ECO:0008006" key="7">
    <source>
        <dbReference type="Google" id="ProtNLM"/>
    </source>
</evidence>
<dbReference type="AlphaFoldDB" id="A0A9W9WHI8"/>
<dbReference type="GO" id="GO:0030145">
    <property type="term" value="F:manganese ion binding"/>
    <property type="evidence" value="ECO:0007669"/>
    <property type="project" value="TreeGrafter"/>
</dbReference>
<gene>
    <name evidence="5" type="ORF">N7530_010401</name>
</gene>
<keyword evidence="1" id="KW-0479">Metal-binding</keyword>
<comment type="similarity">
    <text evidence="4">Belongs to the arginase family.</text>
</comment>
<keyword evidence="2" id="KW-0378">Hydrolase</keyword>
<comment type="caution">
    <text evidence="5">The sequence shown here is derived from an EMBL/GenBank/DDBJ whole genome shotgun (WGS) entry which is preliminary data.</text>
</comment>
<evidence type="ECO:0000256" key="4">
    <source>
        <dbReference type="PROSITE-ProRule" id="PRU00742"/>
    </source>
</evidence>
<accession>A0A9W9WHI8</accession>
<dbReference type="PANTHER" id="PTHR43782:SF3">
    <property type="entry name" value="ARGINASE"/>
    <property type="match status" value="1"/>
</dbReference>